<feature type="region of interest" description="Disordered" evidence="2">
    <location>
        <begin position="223"/>
        <end position="360"/>
    </location>
</feature>
<dbReference type="GO" id="GO:0042302">
    <property type="term" value="F:structural constituent of cuticle"/>
    <property type="evidence" value="ECO:0007669"/>
    <property type="project" value="InterPro"/>
</dbReference>
<feature type="compositionally biased region" description="Gly residues" evidence="2">
    <location>
        <begin position="193"/>
        <end position="202"/>
    </location>
</feature>
<sequence>MSLNTADEPKPKNGPSNDHFGQFQLLAISSCAVALFSVLILAISLPILCSQLDSEHSFISAKSEKFKVNFNRIWARLHSSAVNEPRNKRSDSAGSDPRAFSSACGCSMLNCPQGPPGPAGSSGQDSPPGQAGNPGESGEDGLDIVMESELDFPCIVCPGGPPGQRGTQGERGMPGHVGSRGEEGIPGKEGTPGPRGLGGLRGNFGPKGTTGLVGIRGDQVVAGVGGQGPKGRLGPAGPMGPLGLPGRTGEQGPPGQKGDIGRQGELGDGGQSGEPGIPSAFCPSDCGVSHIKVPGSETGEESKEKEQRKTASEGTVVMNEVPKASGRQHGQAQLLREGESREIRRHPTGGYYRKRQNGEN</sequence>
<feature type="region of interest" description="Disordered" evidence="2">
    <location>
        <begin position="153"/>
        <end position="209"/>
    </location>
</feature>
<keyword evidence="5" id="KW-1185">Reference proteome</keyword>
<feature type="compositionally biased region" description="Basic residues" evidence="2">
    <location>
        <begin position="343"/>
        <end position="360"/>
    </location>
</feature>
<feature type="compositionally biased region" description="Low complexity" evidence="2">
    <location>
        <begin position="119"/>
        <end position="131"/>
    </location>
</feature>
<dbReference type="AlphaFoldDB" id="A0A914GWI8"/>
<accession>A0A914GWI8</accession>
<feature type="compositionally biased region" description="Basic and acidic residues" evidence="2">
    <location>
        <begin position="300"/>
        <end position="311"/>
    </location>
</feature>
<name>A0A914GWI8_GLORO</name>
<dbReference type="SMART" id="SM01088">
    <property type="entry name" value="Col_cuticle_N"/>
    <property type="match status" value="1"/>
</dbReference>
<evidence type="ECO:0000256" key="1">
    <source>
        <dbReference type="ARBA" id="ARBA00022737"/>
    </source>
</evidence>
<feature type="region of interest" description="Disordered" evidence="2">
    <location>
        <begin position="115"/>
        <end position="141"/>
    </location>
</feature>
<protein>
    <submittedName>
        <fullName evidence="6">Nematode cuticle collagen N-terminal domain-containing protein</fullName>
    </submittedName>
</protein>
<feature type="compositionally biased region" description="Gly residues" evidence="2">
    <location>
        <begin position="264"/>
        <end position="273"/>
    </location>
</feature>
<evidence type="ECO:0000256" key="3">
    <source>
        <dbReference type="SAM" id="Phobius"/>
    </source>
</evidence>
<evidence type="ECO:0000259" key="4">
    <source>
        <dbReference type="SMART" id="SM01088"/>
    </source>
</evidence>
<keyword evidence="3" id="KW-1133">Transmembrane helix</keyword>
<dbReference type="InterPro" id="IPR008160">
    <property type="entry name" value="Collagen"/>
</dbReference>
<dbReference type="Pfam" id="PF01391">
    <property type="entry name" value="Collagen"/>
    <property type="match status" value="2"/>
</dbReference>
<evidence type="ECO:0000313" key="6">
    <source>
        <dbReference type="WBParaSite" id="Gr19_v10_g11407.t1"/>
    </source>
</evidence>
<dbReference type="Proteomes" id="UP000887572">
    <property type="component" value="Unplaced"/>
</dbReference>
<proteinExistence type="predicted"/>
<evidence type="ECO:0000313" key="5">
    <source>
        <dbReference type="Proteomes" id="UP000887572"/>
    </source>
</evidence>
<dbReference type="InterPro" id="IPR002486">
    <property type="entry name" value="Col_cuticle_N"/>
</dbReference>
<dbReference type="PANTHER" id="PTHR24637">
    <property type="entry name" value="COLLAGEN"/>
    <property type="match status" value="1"/>
</dbReference>
<feature type="domain" description="Nematode cuticle collagen N-terminal" evidence="4">
    <location>
        <begin position="25"/>
        <end position="77"/>
    </location>
</feature>
<organism evidence="5 6">
    <name type="scientific">Globodera rostochiensis</name>
    <name type="common">Golden nematode worm</name>
    <name type="synonym">Heterodera rostochiensis</name>
    <dbReference type="NCBI Taxonomy" id="31243"/>
    <lineage>
        <taxon>Eukaryota</taxon>
        <taxon>Metazoa</taxon>
        <taxon>Ecdysozoa</taxon>
        <taxon>Nematoda</taxon>
        <taxon>Chromadorea</taxon>
        <taxon>Rhabditida</taxon>
        <taxon>Tylenchina</taxon>
        <taxon>Tylenchomorpha</taxon>
        <taxon>Tylenchoidea</taxon>
        <taxon>Heteroderidae</taxon>
        <taxon>Heteroderinae</taxon>
        <taxon>Globodera</taxon>
    </lineage>
</organism>
<keyword evidence="3" id="KW-0472">Membrane</keyword>
<dbReference type="Pfam" id="PF01484">
    <property type="entry name" value="Col_cuticle_N"/>
    <property type="match status" value="1"/>
</dbReference>
<reference evidence="6" key="1">
    <citation type="submission" date="2022-11" db="UniProtKB">
        <authorList>
            <consortium name="WormBaseParasite"/>
        </authorList>
    </citation>
    <scope>IDENTIFICATION</scope>
</reference>
<dbReference type="WBParaSite" id="Gr19_v10_g11407.t1">
    <property type="protein sequence ID" value="Gr19_v10_g11407.t1"/>
    <property type="gene ID" value="Gr19_v10_g11407"/>
</dbReference>
<keyword evidence="3" id="KW-0812">Transmembrane</keyword>
<feature type="transmembrane region" description="Helical" evidence="3">
    <location>
        <begin position="25"/>
        <end position="48"/>
    </location>
</feature>
<feature type="compositionally biased region" description="Low complexity" evidence="2">
    <location>
        <begin position="232"/>
        <end position="248"/>
    </location>
</feature>
<keyword evidence="1" id="KW-0677">Repeat</keyword>
<evidence type="ECO:0000256" key="2">
    <source>
        <dbReference type="SAM" id="MobiDB-lite"/>
    </source>
</evidence>